<dbReference type="Pfam" id="PF03358">
    <property type="entry name" value="FMN_red"/>
    <property type="match status" value="1"/>
</dbReference>
<keyword evidence="2" id="KW-0288">FMN</keyword>
<comment type="cofactor">
    <cofactor evidence="1">
        <name>FMN</name>
        <dbReference type="ChEBI" id="CHEBI:58210"/>
    </cofactor>
</comment>
<comment type="caution">
    <text evidence="4">The sequence shown here is derived from an EMBL/GenBank/DDBJ whole genome shotgun (WGS) entry which is preliminary data.</text>
</comment>
<organism evidence="4 5">
    <name type="scientific">Halomonas icarae</name>
    <dbReference type="NCBI Taxonomy" id="2691040"/>
    <lineage>
        <taxon>Bacteria</taxon>
        <taxon>Pseudomonadati</taxon>
        <taxon>Pseudomonadota</taxon>
        <taxon>Gammaproteobacteria</taxon>
        <taxon>Oceanospirillales</taxon>
        <taxon>Halomonadaceae</taxon>
        <taxon>Halomonas</taxon>
    </lineage>
</organism>
<keyword evidence="2" id="KW-0285">Flavoprotein</keyword>
<dbReference type="InterPro" id="IPR029039">
    <property type="entry name" value="Flavoprotein-like_sf"/>
</dbReference>
<dbReference type="Gene3D" id="3.40.50.360">
    <property type="match status" value="1"/>
</dbReference>
<dbReference type="GO" id="GO:0010181">
    <property type="term" value="F:FMN binding"/>
    <property type="evidence" value="ECO:0007669"/>
    <property type="project" value="TreeGrafter"/>
</dbReference>
<feature type="domain" description="NADPH-dependent FMN reductase-like" evidence="3">
    <location>
        <begin position="6"/>
        <end position="152"/>
    </location>
</feature>
<accession>A0A7X4VYM5</accession>
<evidence type="ECO:0000259" key="3">
    <source>
        <dbReference type="Pfam" id="PF03358"/>
    </source>
</evidence>
<keyword evidence="5" id="KW-1185">Reference proteome</keyword>
<dbReference type="PANTHER" id="PTHR30543">
    <property type="entry name" value="CHROMATE REDUCTASE"/>
    <property type="match status" value="1"/>
</dbReference>
<dbReference type="GO" id="GO:0005829">
    <property type="term" value="C:cytosol"/>
    <property type="evidence" value="ECO:0007669"/>
    <property type="project" value="TreeGrafter"/>
</dbReference>
<evidence type="ECO:0000313" key="4">
    <source>
        <dbReference type="EMBL" id="NAW12640.1"/>
    </source>
</evidence>
<gene>
    <name evidence="4" type="ORF">GRB80_07250</name>
</gene>
<evidence type="ECO:0000256" key="2">
    <source>
        <dbReference type="ARBA" id="ARBA00022643"/>
    </source>
</evidence>
<dbReference type="SUPFAM" id="SSF52218">
    <property type="entry name" value="Flavoproteins"/>
    <property type="match status" value="1"/>
</dbReference>
<dbReference type="GO" id="GO:0016491">
    <property type="term" value="F:oxidoreductase activity"/>
    <property type="evidence" value="ECO:0007669"/>
    <property type="project" value="InterPro"/>
</dbReference>
<dbReference type="RefSeq" id="WP_161423077.1">
    <property type="nucleotide sequence ID" value="NZ_JARWMY010000005.1"/>
</dbReference>
<reference evidence="4 5" key="1">
    <citation type="submission" date="2019-12" db="EMBL/GenBank/DDBJ databases">
        <title>Draft genome sequencing of Halomonas icarensis D1-1.</title>
        <authorList>
            <person name="Pandiyan K."/>
            <person name="Kushwaha P."/>
            <person name="Gowdham M."/>
            <person name="Chakdar H."/>
            <person name="Singh A."/>
            <person name="Kumar M."/>
            <person name="Saxena A.K."/>
        </authorList>
    </citation>
    <scope>NUCLEOTIDE SEQUENCE [LARGE SCALE GENOMIC DNA]</scope>
    <source>
        <strain evidence="4 5">D1-1</strain>
    </source>
</reference>
<dbReference type="InterPro" id="IPR005025">
    <property type="entry name" value="FMN_Rdtase-like_dom"/>
</dbReference>
<protein>
    <submittedName>
        <fullName evidence="4">NADPH-dependent FMN reductase</fullName>
    </submittedName>
</protein>
<dbReference type="Proteomes" id="UP000448235">
    <property type="component" value="Unassembled WGS sequence"/>
</dbReference>
<name>A0A7X4VYM5_9GAMM</name>
<evidence type="ECO:0000313" key="5">
    <source>
        <dbReference type="Proteomes" id="UP000448235"/>
    </source>
</evidence>
<dbReference type="EMBL" id="WUTS01000001">
    <property type="protein sequence ID" value="NAW12640.1"/>
    <property type="molecule type" value="Genomic_DNA"/>
</dbReference>
<proteinExistence type="predicted"/>
<dbReference type="PANTHER" id="PTHR30543:SF21">
    <property type="entry name" value="NAD(P)H-DEPENDENT FMN REDUCTASE LOT6"/>
    <property type="match status" value="1"/>
</dbReference>
<dbReference type="AlphaFoldDB" id="A0A7X4VYM5"/>
<dbReference type="InterPro" id="IPR050712">
    <property type="entry name" value="NAD(P)H-dep_reductase"/>
</dbReference>
<evidence type="ECO:0000256" key="1">
    <source>
        <dbReference type="ARBA" id="ARBA00001917"/>
    </source>
</evidence>
<sequence>MTDTLKVLAISGSLRKDSYNTAALRAARDAAPADISIEFADLSRIPLYDQDQRDREVPAAVARLAEQIKEADALLFATPEYNYSMSGVLKNAIDWVSRERPQPFAGKPAAIMSASMSLLGGVRAQYDLRRTMVALDMHCVNKPEVMISSAHQRFDAEGRLADETTREFIARLVTALGDWSRQLQAGEKALSPQAR</sequence>